<feature type="transmembrane region" description="Helical" evidence="1">
    <location>
        <begin position="178"/>
        <end position="197"/>
    </location>
</feature>
<evidence type="ECO:0008006" key="4">
    <source>
        <dbReference type="Google" id="ProtNLM"/>
    </source>
</evidence>
<accession>A0A1I0X8G8</accession>
<keyword evidence="1" id="KW-1133">Transmembrane helix</keyword>
<reference evidence="3" key="1">
    <citation type="submission" date="2016-10" db="EMBL/GenBank/DDBJ databases">
        <authorList>
            <person name="Varghese N."/>
            <person name="Submissions S."/>
        </authorList>
    </citation>
    <scope>NUCLEOTIDE SEQUENCE [LARGE SCALE GENOMIC DNA]</scope>
    <source>
        <strain evidence="3">CGMCC 4.3568</strain>
    </source>
</reference>
<evidence type="ECO:0000313" key="3">
    <source>
        <dbReference type="Proteomes" id="UP000243799"/>
    </source>
</evidence>
<sequence>MPAHRSVPRLLLATLGVPAVAIAGGWLTRQALAPRLPDPIAVHWGVDGPDRSAGLTGFTTAALLISAGVALLGTALAVAAHYRGGGLGRAAIAFHAGAACFPAAILLATLLGNLDLTHWEQAPAPVAVVAVLLGVSGAGAAAGFLVAGSARRGSRAEAGMPAAGAEDVNWSGGATNTLLVWTMLPVPVVLITLALVGGTGVPAPLYVIVAAVGVLAALGLGKLRAQVDRTGVSVELGLLRFPRGHFALAEIAEAEVRTLTFWGAGGVGYRVNPVSGDVAYKLRGGRALTLVLRTGRNVFITVDAADEAASAVNALLGRTSQTDAE</sequence>
<proteinExistence type="predicted"/>
<keyword evidence="1" id="KW-0812">Transmembrane</keyword>
<protein>
    <recommendedName>
        <fullName evidence="4">DUF1648 domain-containing protein</fullName>
    </recommendedName>
</protein>
<dbReference type="EMBL" id="FOKG01000003">
    <property type="protein sequence ID" value="SFA97325.1"/>
    <property type="molecule type" value="Genomic_DNA"/>
</dbReference>
<feature type="transmembrane region" description="Helical" evidence="1">
    <location>
        <begin position="124"/>
        <end position="147"/>
    </location>
</feature>
<dbReference type="Proteomes" id="UP000243799">
    <property type="component" value="Unassembled WGS sequence"/>
</dbReference>
<name>A0A1I0X8G8_9PSEU</name>
<dbReference type="STRING" id="490629.SAMN05216266_10313"/>
<dbReference type="AlphaFoldDB" id="A0A1I0X8G8"/>
<keyword evidence="3" id="KW-1185">Reference proteome</keyword>
<organism evidence="2 3">
    <name type="scientific">Amycolatopsis marina</name>
    <dbReference type="NCBI Taxonomy" id="490629"/>
    <lineage>
        <taxon>Bacteria</taxon>
        <taxon>Bacillati</taxon>
        <taxon>Actinomycetota</taxon>
        <taxon>Actinomycetes</taxon>
        <taxon>Pseudonocardiales</taxon>
        <taxon>Pseudonocardiaceae</taxon>
        <taxon>Amycolatopsis</taxon>
    </lineage>
</organism>
<feature type="transmembrane region" description="Helical" evidence="1">
    <location>
        <begin position="92"/>
        <end position="112"/>
    </location>
</feature>
<evidence type="ECO:0000313" key="2">
    <source>
        <dbReference type="EMBL" id="SFA97325.1"/>
    </source>
</evidence>
<gene>
    <name evidence="2" type="ORF">SAMN05216266_10313</name>
</gene>
<dbReference type="RefSeq" id="WP_091671027.1">
    <property type="nucleotide sequence ID" value="NZ_FOKG01000003.1"/>
</dbReference>
<dbReference type="OrthoDB" id="4303577at2"/>
<feature type="transmembrane region" description="Helical" evidence="1">
    <location>
        <begin position="54"/>
        <end position="80"/>
    </location>
</feature>
<feature type="transmembrane region" description="Helical" evidence="1">
    <location>
        <begin position="203"/>
        <end position="221"/>
    </location>
</feature>
<keyword evidence="1" id="KW-0472">Membrane</keyword>
<evidence type="ECO:0000256" key="1">
    <source>
        <dbReference type="SAM" id="Phobius"/>
    </source>
</evidence>